<evidence type="ECO:0000256" key="1">
    <source>
        <dbReference type="SAM" id="Phobius"/>
    </source>
</evidence>
<accession>A0ABV3WQM6</accession>
<comment type="caution">
    <text evidence="2">The sequence shown here is derived from an EMBL/GenBank/DDBJ whole genome shotgun (WGS) entry which is preliminary data.</text>
</comment>
<feature type="transmembrane region" description="Helical" evidence="1">
    <location>
        <begin position="85"/>
        <end position="107"/>
    </location>
</feature>
<evidence type="ECO:0008006" key="4">
    <source>
        <dbReference type="Google" id="ProtNLM"/>
    </source>
</evidence>
<dbReference type="EMBL" id="JAZHFV010000002">
    <property type="protein sequence ID" value="MEX4006964.1"/>
    <property type="molecule type" value="Genomic_DNA"/>
</dbReference>
<organism evidence="2 3">
    <name type="scientific">Neoaquamicrobium sediminum</name>
    <dbReference type="NCBI Taxonomy" id="1849104"/>
    <lineage>
        <taxon>Bacteria</taxon>
        <taxon>Pseudomonadati</taxon>
        <taxon>Pseudomonadota</taxon>
        <taxon>Alphaproteobacteria</taxon>
        <taxon>Hyphomicrobiales</taxon>
        <taxon>Phyllobacteriaceae</taxon>
        <taxon>Neoaquamicrobium</taxon>
    </lineage>
</organism>
<dbReference type="Proteomes" id="UP001559025">
    <property type="component" value="Unassembled WGS sequence"/>
</dbReference>
<keyword evidence="3" id="KW-1185">Reference proteome</keyword>
<sequence>MADSDKIDVDGIRKDLEKQIADLRSEVGKLSASLAERGEALYEDAKDEASELYASAATQARGAARQVKTQAHAVSEAIRENPGTAATVLSSAGLLGFLIGLVVGQALSDNNNHSRPWY</sequence>
<keyword evidence="1" id="KW-0812">Transmembrane</keyword>
<protein>
    <recommendedName>
        <fullName evidence="4">ElaB/YqjD/DUF883 family membrane-anchored ribosome-binding protein</fullName>
    </recommendedName>
</protein>
<name>A0ABV3WQM6_9HYPH</name>
<proteinExistence type="predicted"/>
<evidence type="ECO:0000313" key="2">
    <source>
        <dbReference type="EMBL" id="MEX4006964.1"/>
    </source>
</evidence>
<keyword evidence="1" id="KW-1133">Transmembrane helix</keyword>
<gene>
    <name evidence="2" type="ORF">V1479_06585</name>
</gene>
<reference evidence="2 3" key="1">
    <citation type="submission" date="2024-01" db="EMBL/GenBank/DDBJ databases">
        <title>New evidence supports the origin of RcGTA from prophage.</title>
        <authorList>
            <person name="Xu Y."/>
            <person name="Liu B."/>
            <person name="Chen F."/>
        </authorList>
    </citation>
    <scope>NUCLEOTIDE SEQUENCE [LARGE SCALE GENOMIC DNA]</scope>
    <source>
        <strain evidence="2 3">CBW1107-2</strain>
    </source>
</reference>
<dbReference type="RefSeq" id="WP_368802216.1">
    <property type="nucleotide sequence ID" value="NZ_JAZHFV010000002.1"/>
</dbReference>
<evidence type="ECO:0000313" key="3">
    <source>
        <dbReference type="Proteomes" id="UP001559025"/>
    </source>
</evidence>
<keyword evidence="1" id="KW-0472">Membrane</keyword>